<dbReference type="Proteomes" id="UP000762676">
    <property type="component" value="Unassembled WGS sequence"/>
</dbReference>
<evidence type="ECO:0000313" key="2">
    <source>
        <dbReference type="Proteomes" id="UP000762676"/>
    </source>
</evidence>
<proteinExistence type="predicted"/>
<dbReference type="EMBL" id="BMAT01001942">
    <property type="protein sequence ID" value="GFR95888.1"/>
    <property type="molecule type" value="Genomic_DNA"/>
</dbReference>
<organism evidence="1 2">
    <name type="scientific">Elysia marginata</name>
    <dbReference type="NCBI Taxonomy" id="1093978"/>
    <lineage>
        <taxon>Eukaryota</taxon>
        <taxon>Metazoa</taxon>
        <taxon>Spiralia</taxon>
        <taxon>Lophotrochozoa</taxon>
        <taxon>Mollusca</taxon>
        <taxon>Gastropoda</taxon>
        <taxon>Heterobranchia</taxon>
        <taxon>Euthyneura</taxon>
        <taxon>Panpulmonata</taxon>
        <taxon>Sacoglossa</taxon>
        <taxon>Placobranchoidea</taxon>
        <taxon>Plakobranchidae</taxon>
        <taxon>Elysia</taxon>
    </lineage>
</organism>
<gene>
    <name evidence="1" type="ORF">ElyMa_000955000</name>
</gene>
<evidence type="ECO:0000313" key="1">
    <source>
        <dbReference type="EMBL" id="GFR95888.1"/>
    </source>
</evidence>
<protein>
    <submittedName>
        <fullName evidence="1">Uncharacterized protein</fullName>
    </submittedName>
</protein>
<dbReference type="AlphaFoldDB" id="A0AAV4HCD9"/>
<comment type="caution">
    <text evidence="1">The sequence shown here is derived from an EMBL/GenBank/DDBJ whole genome shotgun (WGS) entry which is preliminary data.</text>
</comment>
<accession>A0AAV4HCD9</accession>
<name>A0AAV4HCD9_9GAST</name>
<sequence length="187" mass="20937">MFDRKSCQWRSLGVTKSVPGKCTLKNVTSIGDSLILFYDHEDTDGYTIQVDATSSLCSRTFSSQLGSRSKLVTIRYMNEAFALQENGYLWRIKVVLENLRIKLIVTQELALWDGTVSLNGAVLYNNQLVIVGDFPNQTEISETLDMSLDGVFHSVNKVLFSVTNQKDFPGVILASIPKDFIKFPTKA</sequence>
<reference evidence="1 2" key="1">
    <citation type="journal article" date="2021" name="Elife">
        <title>Chloroplast acquisition without the gene transfer in kleptoplastic sea slugs, Plakobranchus ocellatus.</title>
        <authorList>
            <person name="Maeda T."/>
            <person name="Takahashi S."/>
            <person name="Yoshida T."/>
            <person name="Shimamura S."/>
            <person name="Takaki Y."/>
            <person name="Nagai Y."/>
            <person name="Toyoda A."/>
            <person name="Suzuki Y."/>
            <person name="Arimoto A."/>
            <person name="Ishii H."/>
            <person name="Satoh N."/>
            <person name="Nishiyama T."/>
            <person name="Hasebe M."/>
            <person name="Maruyama T."/>
            <person name="Minagawa J."/>
            <person name="Obokata J."/>
            <person name="Shigenobu S."/>
        </authorList>
    </citation>
    <scope>NUCLEOTIDE SEQUENCE [LARGE SCALE GENOMIC DNA]</scope>
</reference>
<keyword evidence="2" id="KW-1185">Reference proteome</keyword>